<dbReference type="InterPro" id="IPR035906">
    <property type="entry name" value="MetI-like_sf"/>
</dbReference>
<evidence type="ECO:0000256" key="1">
    <source>
        <dbReference type="ARBA" id="ARBA00004141"/>
    </source>
</evidence>
<dbReference type="GO" id="GO:0005886">
    <property type="term" value="C:plasma membrane"/>
    <property type="evidence" value="ECO:0007669"/>
    <property type="project" value="TreeGrafter"/>
</dbReference>
<feature type="non-terminal residue" evidence="9">
    <location>
        <position position="1"/>
    </location>
</feature>
<evidence type="ECO:0000256" key="7">
    <source>
        <dbReference type="SAM" id="Phobius"/>
    </source>
</evidence>
<reference evidence="9" key="1">
    <citation type="submission" date="2018-05" db="EMBL/GenBank/DDBJ databases">
        <authorList>
            <person name="Lanie J.A."/>
            <person name="Ng W.-L."/>
            <person name="Kazmierczak K.M."/>
            <person name="Andrzejewski T.M."/>
            <person name="Davidsen T.M."/>
            <person name="Wayne K.J."/>
            <person name="Tettelin H."/>
            <person name="Glass J.I."/>
            <person name="Rusch D."/>
            <person name="Podicherti R."/>
            <person name="Tsui H.-C.T."/>
            <person name="Winkler M.E."/>
        </authorList>
    </citation>
    <scope>NUCLEOTIDE SEQUENCE</scope>
</reference>
<dbReference type="GO" id="GO:0055085">
    <property type="term" value="P:transmembrane transport"/>
    <property type="evidence" value="ECO:0007669"/>
    <property type="project" value="InterPro"/>
</dbReference>
<dbReference type="InterPro" id="IPR000515">
    <property type="entry name" value="MetI-like"/>
</dbReference>
<dbReference type="PANTHER" id="PTHR30614:SF37">
    <property type="entry name" value="AMINO-ACID ABC TRANSPORTER PERMEASE PROTEIN YHDX-RELATED"/>
    <property type="match status" value="1"/>
</dbReference>
<keyword evidence="3 7" id="KW-0812">Transmembrane</keyword>
<dbReference type="CDD" id="cd06261">
    <property type="entry name" value="TM_PBP2"/>
    <property type="match status" value="1"/>
</dbReference>
<gene>
    <name evidence="9" type="ORF">METZ01_LOCUS99967</name>
</gene>
<dbReference type="EMBL" id="UINC01010606">
    <property type="protein sequence ID" value="SVA47113.1"/>
    <property type="molecule type" value="Genomic_DNA"/>
</dbReference>
<feature type="transmembrane region" description="Helical" evidence="7">
    <location>
        <begin position="68"/>
        <end position="92"/>
    </location>
</feature>
<keyword evidence="6 7" id="KW-0472">Membrane</keyword>
<evidence type="ECO:0000256" key="4">
    <source>
        <dbReference type="ARBA" id="ARBA00022970"/>
    </source>
</evidence>
<evidence type="ECO:0000256" key="5">
    <source>
        <dbReference type="ARBA" id="ARBA00022989"/>
    </source>
</evidence>
<feature type="domain" description="ABC transmembrane type-1" evidence="8">
    <location>
        <begin position="1"/>
        <end position="90"/>
    </location>
</feature>
<dbReference type="GO" id="GO:0006865">
    <property type="term" value="P:amino acid transport"/>
    <property type="evidence" value="ECO:0007669"/>
    <property type="project" value="UniProtKB-KW"/>
</dbReference>
<dbReference type="Gene3D" id="1.10.3720.10">
    <property type="entry name" value="MetI-like"/>
    <property type="match status" value="1"/>
</dbReference>
<evidence type="ECO:0000259" key="8">
    <source>
        <dbReference type="PROSITE" id="PS50928"/>
    </source>
</evidence>
<accession>A0A381W5D3</accession>
<comment type="subcellular location">
    <subcellularLocation>
        <location evidence="1">Membrane</location>
        <topology evidence="1">Multi-pass membrane protein</topology>
    </subcellularLocation>
</comment>
<proteinExistence type="inferred from homology"/>
<keyword evidence="4" id="KW-0029">Amino-acid transport</keyword>
<dbReference type="Pfam" id="PF00528">
    <property type="entry name" value="BPD_transp_1"/>
    <property type="match status" value="1"/>
</dbReference>
<dbReference type="PROSITE" id="PS50928">
    <property type="entry name" value="ABC_TM1"/>
    <property type="match status" value="1"/>
</dbReference>
<evidence type="ECO:0000256" key="2">
    <source>
        <dbReference type="ARBA" id="ARBA00010072"/>
    </source>
</evidence>
<name>A0A381W5D3_9ZZZZ</name>
<dbReference type="AlphaFoldDB" id="A0A381W5D3"/>
<evidence type="ECO:0000256" key="3">
    <source>
        <dbReference type="ARBA" id="ARBA00022692"/>
    </source>
</evidence>
<organism evidence="9">
    <name type="scientific">marine metagenome</name>
    <dbReference type="NCBI Taxonomy" id="408172"/>
    <lineage>
        <taxon>unclassified sequences</taxon>
        <taxon>metagenomes</taxon>
        <taxon>ecological metagenomes</taxon>
    </lineage>
</organism>
<dbReference type="SUPFAM" id="SSF161098">
    <property type="entry name" value="MetI-like"/>
    <property type="match status" value="1"/>
</dbReference>
<comment type="similarity">
    <text evidence="2">Belongs to the binding-protein-dependent transport system permease family. HisMQ subfamily.</text>
</comment>
<evidence type="ECO:0000256" key="6">
    <source>
        <dbReference type="ARBA" id="ARBA00023136"/>
    </source>
</evidence>
<sequence length="102" mass="11267">QVEAAISLGLSPFQRLRLVILPQALRSMIPPLNNQYLNCWKNSSLAIIISFSDHFAVTNSIVNNAGQAVPAFIILLLTYQIGSMMISAIMNYMNSRVTSVKI</sequence>
<keyword evidence="4" id="KW-0813">Transport</keyword>
<evidence type="ECO:0000313" key="9">
    <source>
        <dbReference type="EMBL" id="SVA47113.1"/>
    </source>
</evidence>
<keyword evidence="5 7" id="KW-1133">Transmembrane helix</keyword>
<dbReference type="PANTHER" id="PTHR30614">
    <property type="entry name" value="MEMBRANE COMPONENT OF AMINO ACID ABC TRANSPORTER"/>
    <property type="match status" value="1"/>
</dbReference>
<dbReference type="InterPro" id="IPR043429">
    <property type="entry name" value="ArtM/GltK/GlnP/TcyL/YhdX-like"/>
</dbReference>
<protein>
    <recommendedName>
        <fullName evidence="8">ABC transmembrane type-1 domain-containing protein</fullName>
    </recommendedName>
</protein>